<keyword evidence="5" id="KW-0347">Helicase</keyword>
<evidence type="ECO:0000313" key="10">
    <source>
        <dbReference type="Proteomes" id="UP001057375"/>
    </source>
</evidence>
<feature type="region of interest" description="Disordered" evidence="7">
    <location>
        <begin position="673"/>
        <end position="703"/>
    </location>
</feature>
<evidence type="ECO:0000256" key="3">
    <source>
        <dbReference type="ARBA" id="ARBA00022741"/>
    </source>
</evidence>
<dbReference type="InterPro" id="IPR027417">
    <property type="entry name" value="P-loop_NTPase"/>
</dbReference>
<gene>
    <name evidence="9" type="ORF">ADUPG1_000474</name>
</gene>
<feature type="region of interest" description="Disordered" evidence="7">
    <location>
        <begin position="982"/>
        <end position="1005"/>
    </location>
</feature>
<dbReference type="Gene3D" id="3.40.50.300">
    <property type="entry name" value="P-loop containing nucleotide triphosphate hydrolases"/>
    <property type="match status" value="1"/>
</dbReference>
<feature type="region of interest" description="Disordered" evidence="7">
    <location>
        <begin position="552"/>
        <end position="574"/>
    </location>
</feature>
<evidence type="ECO:0000256" key="1">
    <source>
        <dbReference type="ARBA" id="ARBA00007913"/>
    </source>
</evidence>
<dbReference type="Gene3D" id="3.90.320.10">
    <property type="match status" value="1"/>
</dbReference>
<sequence length="1005" mass="114609">MKETSKSGKNGFSRKFFFYCFIHHICREGICEATFYGLQKGRVILNICKEWMNRLPLPIDNFQGCIMFSKCSSEDSYYKPFESSWMNTEEVLKTRIVESCKCSDEISETSLHSRDISAQSSSCATVPSTSSSTEILSFGSPIKRRTSESEQLKGVEKSCNGSITITIHPCDLIVLEPLKLVTTTAIAGYDVCPKKNALFDSYSQMSSAFLPFIRGRLVHEITESIVKWLCNGGQKEEYNEMFEQLFLDFFGRKANFRELATLPSTDINQFERDVIDIRRQILHASLVFIKQYGKIIAAELPIDSIKLGIAGKIDLITRHSDGTIWICELKSRFSRYSTKSHRIQCLIYLILMKLQGINCGCAVFYIDKPLESFSIRMPSFSGVICEHSDNCGCDIEELLNAESIFRNGKQQTSEIALSATSIQHKGPQKRFKSVLYSDFDDIEDAGLVQMHKVQRWRRGAVFGYDQLLEAAEESLLTFNRAVRQCSDRPMLGPFHVISIGIWDEETESMEITIDLSSDVDARLALSTAVYESVDIHLCYETSISEGTIEVIEEKDRESDSTSCPPYLSSSEMSISDVHSSSSSLSTKTFLSQKSINSDSRHVLWQFCRGSVNIETLSTGISEEEMEEEKEEEERERKGKGKENSSKKRKKSRKPYYQFGSDCSTRDSFSHDCSTRDSFSQSSTTIPQKSPIIDSKHEEGKKDYHKERNDINHGIETKCTKKRKGIVSLTMFCNIKEKFELFSKLVLNEDVMLSVMLQKHMNNTPSVSIYRECIQLDQWGHLGTDSWENDSKGKKLLKNLDDNESAKKFMKEYQIHPSFGHLLLDFEKEKREEKIILQSQFKGSQSHHNLCEIDGVEFSLNSMEMMASLHDKLSTSQYKALIVFLSSKNRITFLQGPPGTGKTHLIHNIVDVILSTSITLPYSEQDKEQVETEEEEEKKEIESKKEEEEEDFVYWEEIEVEDPSLFRYGSPLAIDTVVETDLSKQDNPFKYESSAKEQESATRSKG</sequence>
<keyword evidence="3" id="KW-0547">Nucleotide-binding</keyword>
<feature type="region of interest" description="Disordered" evidence="7">
    <location>
        <begin position="923"/>
        <end position="949"/>
    </location>
</feature>
<evidence type="ECO:0000313" key="9">
    <source>
        <dbReference type="EMBL" id="GKT28163.1"/>
    </source>
</evidence>
<feature type="region of interest" description="Disordered" evidence="7">
    <location>
        <begin position="618"/>
        <end position="656"/>
    </location>
</feature>
<evidence type="ECO:0000259" key="8">
    <source>
        <dbReference type="Pfam" id="PF08696"/>
    </source>
</evidence>
<protein>
    <submittedName>
        <fullName evidence="9">DNA2/NAM7-like helicase like protein</fullName>
    </submittedName>
</protein>
<keyword evidence="6" id="KW-0067">ATP-binding</keyword>
<dbReference type="InterPro" id="IPR011604">
    <property type="entry name" value="PDDEXK-like_dom_sf"/>
</dbReference>
<dbReference type="Proteomes" id="UP001057375">
    <property type="component" value="Unassembled WGS sequence"/>
</dbReference>
<feature type="compositionally biased region" description="Polar residues" evidence="7">
    <location>
        <begin position="675"/>
        <end position="687"/>
    </location>
</feature>
<keyword evidence="2" id="KW-0479">Metal-binding</keyword>
<feature type="domain" description="DNA replication factor Dna2 N-terminal" evidence="8">
    <location>
        <begin position="163"/>
        <end position="244"/>
    </location>
</feature>
<feature type="compositionally biased region" description="Basic and acidic residues" evidence="7">
    <location>
        <begin position="693"/>
        <end position="703"/>
    </location>
</feature>
<dbReference type="EMBL" id="BQXS01000166">
    <property type="protein sequence ID" value="GKT28163.1"/>
    <property type="molecule type" value="Genomic_DNA"/>
</dbReference>
<feature type="non-terminal residue" evidence="9">
    <location>
        <position position="1005"/>
    </location>
</feature>
<feature type="compositionally biased region" description="Acidic residues" evidence="7">
    <location>
        <begin position="621"/>
        <end position="633"/>
    </location>
</feature>
<accession>A0ABQ5K6X8</accession>
<keyword evidence="10" id="KW-1185">Reference proteome</keyword>
<comment type="similarity">
    <text evidence="1">Belongs to the DNA2/NAM7 helicase family.</text>
</comment>
<reference evidence="9" key="1">
    <citation type="submission" date="2022-03" db="EMBL/GenBank/DDBJ databases">
        <title>Draft genome sequence of Aduncisulcus paluster, a free-living microaerophilic Fornicata.</title>
        <authorList>
            <person name="Yuyama I."/>
            <person name="Kume K."/>
            <person name="Tamura T."/>
            <person name="Inagaki Y."/>
            <person name="Hashimoto T."/>
        </authorList>
    </citation>
    <scope>NUCLEOTIDE SEQUENCE</scope>
    <source>
        <strain evidence="9">NY0171</strain>
    </source>
</reference>
<evidence type="ECO:0000256" key="5">
    <source>
        <dbReference type="ARBA" id="ARBA00022806"/>
    </source>
</evidence>
<name>A0ABQ5K6X8_9EUKA</name>
<evidence type="ECO:0000256" key="6">
    <source>
        <dbReference type="ARBA" id="ARBA00022840"/>
    </source>
</evidence>
<dbReference type="Pfam" id="PF08696">
    <property type="entry name" value="Dna2"/>
    <property type="match status" value="1"/>
</dbReference>
<evidence type="ECO:0000256" key="2">
    <source>
        <dbReference type="ARBA" id="ARBA00022723"/>
    </source>
</evidence>
<dbReference type="SUPFAM" id="SSF52540">
    <property type="entry name" value="P-loop containing nucleoside triphosphate hydrolases"/>
    <property type="match status" value="1"/>
</dbReference>
<organism evidence="9 10">
    <name type="scientific">Aduncisulcus paluster</name>
    <dbReference type="NCBI Taxonomy" id="2918883"/>
    <lineage>
        <taxon>Eukaryota</taxon>
        <taxon>Metamonada</taxon>
        <taxon>Carpediemonas-like organisms</taxon>
        <taxon>Aduncisulcus</taxon>
    </lineage>
</organism>
<evidence type="ECO:0000256" key="4">
    <source>
        <dbReference type="ARBA" id="ARBA00022801"/>
    </source>
</evidence>
<dbReference type="InterPro" id="IPR014808">
    <property type="entry name" value="DNA_replication_fac_Dna2_N"/>
</dbReference>
<comment type="caution">
    <text evidence="9">The sequence shown here is derived from an EMBL/GenBank/DDBJ whole genome shotgun (WGS) entry which is preliminary data.</text>
</comment>
<evidence type="ECO:0000256" key="7">
    <source>
        <dbReference type="SAM" id="MobiDB-lite"/>
    </source>
</evidence>
<proteinExistence type="inferred from homology"/>
<feature type="compositionally biased region" description="Basic and acidic residues" evidence="7">
    <location>
        <begin position="634"/>
        <end position="645"/>
    </location>
</feature>
<keyword evidence="4" id="KW-0378">Hydrolase</keyword>